<dbReference type="AlphaFoldDB" id="A0A8S0PS60"/>
<sequence>MEAIDKAEVAPRMAELEARKRINAETKAFKEVDEKKKVLDKLAQTGVKYHKYAVREIGRLKQ</sequence>
<name>A0A8S0PS60_OLEEU</name>
<comment type="caution">
    <text evidence="1">The sequence shown here is derived from an EMBL/GenBank/DDBJ whole genome shotgun (WGS) entry which is preliminary data.</text>
</comment>
<evidence type="ECO:0000313" key="2">
    <source>
        <dbReference type="Proteomes" id="UP000594638"/>
    </source>
</evidence>
<dbReference type="EMBL" id="CACTIH010000222">
    <property type="protein sequence ID" value="CAA2957440.1"/>
    <property type="molecule type" value="Genomic_DNA"/>
</dbReference>
<organism evidence="1 2">
    <name type="scientific">Olea europaea subsp. europaea</name>
    <dbReference type="NCBI Taxonomy" id="158383"/>
    <lineage>
        <taxon>Eukaryota</taxon>
        <taxon>Viridiplantae</taxon>
        <taxon>Streptophyta</taxon>
        <taxon>Embryophyta</taxon>
        <taxon>Tracheophyta</taxon>
        <taxon>Spermatophyta</taxon>
        <taxon>Magnoliopsida</taxon>
        <taxon>eudicotyledons</taxon>
        <taxon>Gunneridae</taxon>
        <taxon>Pentapetalae</taxon>
        <taxon>asterids</taxon>
        <taxon>lamiids</taxon>
        <taxon>Lamiales</taxon>
        <taxon>Oleaceae</taxon>
        <taxon>Oleeae</taxon>
        <taxon>Olea</taxon>
    </lineage>
</organism>
<accession>A0A8S0PS60</accession>
<gene>
    <name evidence="1" type="ORF">OLEA9_A116421</name>
</gene>
<dbReference type="Proteomes" id="UP000594638">
    <property type="component" value="Unassembled WGS sequence"/>
</dbReference>
<dbReference type="Gramene" id="OE9A116421T1">
    <property type="protein sequence ID" value="OE9A116421C1"/>
    <property type="gene ID" value="OE9A116421"/>
</dbReference>
<protein>
    <submittedName>
        <fullName evidence="1">U-box domain-containing 52-like</fullName>
    </submittedName>
</protein>
<reference evidence="1 2" key="1">
    <citation type="submission" date="2019-12" db="EMBL/GenBank/DDBJ databases">
        <authorList>
            <person name="Alioto T."/>
            <person name="Alioto T."/>
            <person name="Gomez Garrido J."/>
        </authorList>
    </citation>
    <scope>NUCLEOTIDE SEQUENCE [LARGE SCALE GENOMIC DNA]</scope>
</reference>
<evidence type="ECO:0000313" key="1">
    <source>
        <dbReference type="EMBL" id="CAA2957440.1"/>
    </source>
</evidence>
<keyword evidence="2" id="KW-1185">Reference proteome</keyword>
<proteinExistence type="predicted"/>